<proteinExistence type="inferred from homology"/>
<dbReference type="Proteomes" id="UP000077173">
    <property type="component" value="Unassembled WGS sequence"/>
</dbReference>
<dbReference type="NCBIfam" id="NF009071">
    <property type="entry name" value="PRK12406.1"/>
    <property type="match status" value="1"/>
</dbReference>
<feature type="domain" description="AMP-dependent synthetase/ligase" evidence="3">
    <location>
        <begin position="11"/>
        <end position="361"/>
    </location>
</feature>
<dbReference type="InterPro" id="IPR045851">
    <property type="entry name" value="AMP-bd_C_sf"/>
</dbReference>
<dbReference type="GO" id="GO:0031956">
    <property type="term" value="F:medium-chain fatty acid-CoA ligase activity"/>
    <property type="evidence" value="ECO:0007669"/>
    <property type="project" value="TreeGrafter"/>
</dbReference>
<dbReference type="RefSeq" id="WP_063680800.1">
    <property type="nucleotide sequence ID" value="NZ_LSEF01000090.1"/>
</dbReference>
<dbReference type="InterPro" id="IPR025110">
    <property type="entry name" value="AMP-bd_C"/>
</dbReference>
<dbReference type="InterPro" id="IPR042099">
    <property type="entry name" value="ANL_N_sf"/>
</dbReference>
<name>A0A176YWN2_9BRAD</name>
<evidence type="ECO:0000259" key="4">
    <source>
        <dbReference type="Pfam" id="PF13193"/>
    </source>
</evidence>
<dbReference type="PROSITE" id="PS00455">
    <property type="entry name" value="AMP_BINDING"/>
    <property type="match status" value="1"/>
</dbReference>
<dbReference type="SUPFAM" id="SSF56801">
    <property type="entry name" value="Acetyl-CoA synthetase-like"/>
    <property type="match status" value="1"/>
</dbReference>
<dbReference type="Gene3D" id="3.40.50.12780">
    <property type="entry name" value="N-terminal domain of ligase-like"/>
    <property type="match status" value="1"/>
</dbReference>
<dbReference type="InterPro" id="IPR000873">
    <property type="entry name" value="AMP-dep_synth/lig_dom"/>
</dbReference>
<dbReference type="Pfam" id="PF00501">
    <property type="entry name" value="AMP-binding"/>
    <property type="match status" value="1"/>
</dbReference>
<accession>A0A176YWN2</accession>
<organism evidence="5 6">
    <name type="scientific">Bradyrhizobium neotropicale</name>
    <dbReference type="NCBI Taxonomy" id="1497615"/>
    <lineage>
        <taxon>Bacteria</taxon>
        <taxon>Pseudomonadati</taxon>
        <taxon>Pseudomonadota</taxon>
        <taxon>Alphaproteobacteria</taxon>
        <taxon>Hyphomicrobiales</taxon>
        <taxon>Nitrobacteraceae</taxon>
        <taxon>Bradyrhizobium</taxon>
    </lineage>
</organism>
<comment type="caution">
    <text evidence="5">The sequence shown here is derived from an EMBL/GenBank/DDBJ whole genome shotgun (WGS) entry which is preliminary data.</text>
</comment>
<dbReference type="AlphaFoldDB" id="A0A176YWN2"/>
<keyword evidence="6" id="KW-1185">Reference proteome</keyword>
<evidence type="ECO:0000256" key="2">
    <source>
        <dbReference type="ARBA" id="ARBA00022598"/>
    </source>
</evidence>
<evidence type="ECO:0000313" key="6">
    <source>
        <dbReference type="Proteomes" id="UP000077173"/>
    </source>
</evidence>
<dbReference type="PANTHER" id="PTHR43201">
    <property type="entry name" value="ACYL-COA SYNTHETASE"/>
    <property type="match status" value="1"/>
</dbReference>
<reference evidence="5 6" key="1">
    <citation type="submission" date="2016-02" db="EMBL/GenBank/DDBJ databases">
        <title>Draft genome sequence of the strain BR 10247T Bradyrhizobium neotropicale isolated from nodules of Centrolobium paraense.</title>
        <authorList>
            <person name="Simoes-Araujo J.L."/>
            <person name="Barauna A.C."/>
            <person name="Silva K."/>
            <person name="Zilli J.E."/>
        </authorList>
    </citation>
    <scope>NUCLEOTIDE SEQUENCE [LARGE SCALE GENOMIC DNA]</scope>
    <source>
        <strain evidence="5 6">BR 10247</strain>
    </source>
</reference>
<dbReference type="GO" id="GO:0006631">
    <property type="term" value="P:fatty acid metabolic process"/>
    <property type="evidence" value="ECO:0007669"/>
    <property type="project" value="TreeGrafter"/>
</dbReference>
<comment type="similarity">
    <text evidence="1">Belongs to the ATP-dependent AMP-binding enzyme family.</text>
</comment>
<gene>
    <name evidence="5" type="ORF">AXW67_23815</name>
</gene>
<dbReference type="Gene3D" id="3.30.300.30">
    <property type="match status" value="1"/>
</dbReference>
<evidence type="ECO:0000313" key="5">
    <source>
        <dbReference type="EMBL" id="OAF11197.1"/>
    </source>
</evidence>
<sequence length="514" mass="56625">MSETSKFLGLVSGDRRRAHAEVASRADRIASGLAKIGVRQGDCVCMLMRNDIAFLEAAYAAMRLGAYGVPINWHFKPEEINYILKDSGTSVLIAHADMLHGLRDVIPKGVTVLSVPTPPEILITYKIDPAHLATPDFAIDLGSWLAQFQPYDGPVVPQPMNMIYTSGTTGHPKGVRRHAPTPEQAAAGERMRALIYGLKPGARALLPGPLYHSAPNSFGIRAGRLGGALVLMPRFEAEEFLQLIERFGIDTIFMVPTMFIRLMKLPEDVRRKYDVSSLRHVIHAAAPCPADVKRAMIDWWGPVIYEFYGSTESGAVTFATSEDALKKPGTVGKISPGAELRFIGEDGRVLPAGEIGEIYSRMAENTDFTYHNKPEKRAEIDRDGFITSGDVGYIDEDGYVFICDRKRDMVISGGVNIYPAEIESVLHAVPGVHDCAVFGIPDAEFGEALMAVVEPQPGITLDAADIRARLKASLADYKVPKHIEIRTELPREDSGKIFKRRLRDPYWEQAGRNI</sequence>
<keyword evidence="2 5" id="KW-0436">Ligase</keyword>
<dbReference type="PANTHER" id="PTHR43201:SF5">
    <property type="entry name" value="MEDIUM-CHAIN ACYL-COA LIGASE ACSF2, MITOCHONDRIAL"/>
    <property type="match status" value="1"/>
</dbReference>
<dbReference type="EMBL" id="LSEF01000090">
    <property type="protein sequence ID" value="OAF11197.1"/>
    <property type="molecule type" value="Genomic_DNA"/>
</dbReference>
<dbReference type="Pfam" id="PF13193">
    <property type="entry name" value="AMP-binding_C"/>
    <property type="match status" value="1"/>
</dbReference>
<protein>
    <submittedName>
        <fullName evidence="5">Long-chain fatty acid--CoA ligase</fullName>
    </submittedName>
</protein>
<evidence type="ECO:0000256" key="1">
    <source>
        <dbReference type="ARBA" id="ARBA00006432"/>
    </source>
</evidence>
<evidence type="ECO:0000259" key="3">
    <source>
        <dbReference type="Pfam" id="PF00501"/>
    </source>
</evidence>
<feature type="domain" description="AMP-binding enzyme C-terminal" evidence="4">
    <location>
        <begin position="421"/>
        <end position="496"/>
    </location>
</feature>
<dbReference type="InterPro" id="IPR020845">
    <property type="entry name" value="AMP-binding_CS"/>
</dbReference>